<accession>A0ABQ0ZC78</accession>
<proteinExistence type="predicted"/>
<sequence length="164" mass="18923">MMLKLKQICDIYLASSVGGDHGCLQGLNLFTIAGFIDRQKVYREYLRVDLQRLHAVSTVTCLRQSNIVSFSVPIEYRDSENIPQEKARAIAADFLKDSDEQLTHSAATELCPPVFWAFRISKRAVDPDVEERVGSKHIYIDRIDGRIWSYQEVLEYNYDYNNLL</sequence>
<protein>
    <recommendedName>
        <fullName evidence="3">RES domain-containing protein</fullName>
    </recommendedName>
</protein>
<keyword evidence="2" id="KW-1185">Reference proteome</keyword>
<reference evidence="1 2" key="1">
    <citation type="journal article" date="2020" name="Genome Biol. Evol.">
        <title>Rhizobium dioscoreae sp. nov., a plant growth-promoting bacterium isolated from yam (Dioscorea species).</title>
        <authorList>
            <person name="Ouyabe M."/>
            <person name="Tanaka N."/>
            <person name="Shiwa Y."/>
            <person name="Fujita N."/>
            <person name="Kikuno H."/>
            <person name="Babil P."/>
            <person name="Shiwachi H."/>
        </authorList>
    </citation>
    <scope>NUCLEOTIDE SEQUENCE [LARGE SCALE GENOMIC DNA]</scope>
    <source>
        <strain evidence="1 2">S-93</strain>
    </source>
</reference>
<comment type="caution">
    <text evidence="1">The sequence shown here is derived from an EMBL/GenBank/DDBJ whole genome shotgun (WGS) entry which is preliminary data.</text>
</comment>
<dbReference type="Proteomes" id="UP000390335">
    <property type="component" value="Unassembled WGS sequence"/>
</dbReference>
<dbReference type="RefSeq" id="WP_113367141.1">
    <property type="nucleotide sequence ID" value="NZ_BLAJ01000014.1"/>
</dbReference>
<evidence type="ECO:0000313" key="2">
    <source>
        <dbReference type="Proteomes" id="UP000390335"/>
    </source>
</evidence>
<evidence type="ECO:0008006" key="3">
    <source>
        <dbReference type="Google" id="ProtNLM"/>
    </source>
</evidence>
<dbReference type="EMBL" id="BLAJ01000014">
    <property type="protein sequence ID" value="GES53165.1"/>
    <property type="molecule type" value="Genomic_DNA"/>
</dbReference>
<evidence type="ECO:0000313" key="1">
    <source>
        <dbReference type="EMBL" id="GES53165.1"/>
    </source>
</evidence>
<gene>
    <name evidence="1" type="ORF">RsS93_57790</name>
</gene>
<organism evidence="1 2">
    <name type="scientific">Rhizobium dioscoreae</name>
    <dbReference type="NCBI Taxonomy" id="2653122"/>
    <lineage>
        <taxon>Bacteria</taxon>
        <taxon>Pseudomonadati</taxon>
        <taxon>Pseudomonadota</taxon>
        <taxon>Alphaproteobacteria</taxon>
        <taxon>Hyphomicrobiales</taxon>
        <taxon>Rhizobiaceae</taxon>
        <taxon>Rhizobium/Agrobacterium group</taxon>
        <taxon>Rhizobium</taxon>
    </lineage>
</organism>
<name>A0ABQ0ZC78_9HYPH</name>